<feature type="domain" description="Toprim" evidence="13">
    <location>
        <begin position="1"/>
        <end position="140"/>
    </location>
</feature>
<evidence type="ECO:0000256" key="8">
    <source>
        <dbReference type="ARBA" id="ARBA00030003"/>
    </source>
</evidence>
<dbReference type="Gene3D" id="3.40.50.140">
    <property type="match status" value="1"/>
</dbReference>
<comment type="catalytic activity">
    <reaction evidence="1">
        <text>ATP-independent breakage of single-stranded DNA, followed by passage and rejoining.</text>
        <dbReference type="EC" id="5.6.2.1"/>
    </reaction>
</comment>
<dbReference type="SMART" id="SM00436">
    <property type="entry name" value="TOP1Bc"/>
    <property type="match status" value="1"/>
</dbReference>
<dbReference type="EC" id="5.6.2.1" evidence="3"/>
<dbReference type="PANTHER" id="PTHR11390:SF21">
    <property type="entry name" value="DNA TOPOISOMERASE 3-ALPHA"/>
    <property type="match status" value="1"/>
</dbReference>
<dbReference type="PROSITE" id="PS50880">
    <property type="entry name" value="TOPRIM"/>
    <property type="match status" value="1"/>
</dbReference>
<dbReference type="InterPro" id="IPR013497">
    <property type="entry name" value="Topo_IA_cen"/>
</dbReference>
<dbReference type="CDD" id="cd03362">
    <property type="entry name" value="TOPRIM_TopoIA_TopoIII"/>
    <property type="match status" value="1"/>
</dbReference>
<dbReference type="InterPro" id="IPR013824">
    <property type="entry name" value="Topo_IA_cen_sub1"/>
</dbReference>
<comment type="similarity">
    <text evidence="2">Belongs to the type IA topoisomerase family.</text>
</comment>
<dbReference type="SUPFAM" id="SSF56712">
    <property type="entry name" value="Prokaryotic type I DNA topoisomerase"/>
    <property type="match status" value="1"/>
</dbReference>
<evidence type="ECO:0000256" key="6">
    <source>
        <dbReference type="ARBA" id="ARBA00023125"/>
    </source>
</evidence>
<keyword evidence="7 15" id="KW-0413">Isomerase</keyword>
<dbReference type="PANTHER" id="PTHR11390">
    <property type="entry name" value="PROKARYOTIC DNA TOPOISOMERASE"/>
    <property type="match status" value="1"/>
</dbReference>
<dbReference type="InterPro" id="IPR006171">
    <property type="entry name" value="TOPRIM_dom"/>
</dbReference>
<evidence type="ECO:0000256" key="9">
    <source>
        <dbReference type="ARBA" id="ARBA00031985"/>
    </source>
</evidence>
<dbReference type="InterPro" id="IPR013826">
    <property type="entry name" value="Topo_IA_cen_sub3"/>
</dbReference>
<evidence type="ECO:0000256" key="1">
    <source>
        <dbReference type="ARBA" id="ARBA00000213"/>
    </source>
</evidence>
<dbReference type="OrthoDB" id="9803554at2"/>
<dbReference type="InterPro" id="IPR013825">
    <property type="entry name" value="Topo_IA_cen_sub2"/>
</dbReference>
<dbReference type="CDD" id="cd00186">
    <property type="entry name" value="TOP1Ac"/>
    <property type="match status" value="1"/>
</dbReference>
<dbReference type="PROSITE" id="PS52039">
    <property type="entry name" value="TOPO_IA_2"/>
    <property type="match status" value="1"/>
</dbReference>
<dbReference type="EMBL" id="FNPI01000004">
    <property type="protein sequence ID" value="SDY93257.1"/>
    <property type="molecule type" value="Genomic_DNA"/>
</dbReference>
<feature type="domain" description="Topo IA-type catalytic" evidence="14">
    <location>
        <begin position="157"/>
        <end position="602"/>
    </location>
</feature>
<dbReference type="SMART" id="SM00437">
    <property type="entry name" value="TOP1Ac"/>
    <property type="match status" value="1"/>
</dbReference>
<evidence type="ECO:0000256" key="7">
    <source>
        <dbReference type="ARBA" id="ARBA00023235"/>
    </source>
</evidence>
<keyword evidence="5" id="KW-0799">Topoisomerase</keyword>
<protein>
    <recommendedName>
        <fullName evidence="3">DNA topoisomerase</fullName>
        <ecNumber evidence="3">5.6.2.1</ecNumber>
    </recommendedName>
    <alternativeName>
        <fullName evidence="11">Omega-protein</fullName>
    </alternativeName>
    <alternativeName>
        <fullName evidence="10">Relaxing enzyme</fullName>
    </alternativeName>
    <alternativeName>
        <fullName evidence="8">Swivelase</fullName>
    </alternativeName>
    <alternativeName>
        <fullName evidence="9">Untwisting enzyme</fullName>
    </alternativeName>
</protein>
<evidence type="ECO:0000256" key="11">
    <source>
        <dbReference type="ARBA" id="ARBA00032877"/>
    </source>
</evidence>
<dbReference type="InterPro" id="IPR023405">
    <property type="entry name" value="Topo_IA_core_domain"/>
</dbReference>
<dbReference type="InterPro" id="IPR003602">
    <property type="entry name" value="Topo_IA_DNA-bd_dom"/>
</dbReference>
<dbReference type="STRING" id="1503961.SAMN05421736_104236"/>
<evidence type="ECO:0000313" key="16">
    <source>
        <dbReference type="Proteomes" id="UP000198935"/>
    </source>
</evidence>
<gene>
    <name evidence="15" type="ORF">SAMN05421736_104236</name>
</gene>
<dbReference type="InterPro" id="IPR005738">
    <property type="entry name" value="TopoIII"/>
</dbReference>
<dbReference type="Pfam" id="PF01751">
    <property type="entry name" value="Toprim"/>
    <property type="match status" value="1"/>
</dbReference>
<dbReference type="InterPro" id="IPR000380">
    <property type="entry name" value="Topo_IA"/>
</dbReference>
<dbReference type="NCBIfam" id="NF005829">
    <property type="entry name" value="PRK07726.1"/>
    <property type="match status" value="1"/>
</dbReference>
<dbReference type="AlphaFoldDB" id="A0A1H3NWI3"/>
<name>A0A1H3NWI3_9BACI</name>
<evidence type="ECO:0000256" key="5">
    <source>
        <dbReference type="ARBA" id="ARBA00023029"/>
    </source>
</evidence>
<sequence>MKLIIAEKPDQGAKLAAPFSHKKRTGYIEIERNEFFPAGAVMTWAIGHLCELAPPEHYHEKWKKWSMEMLPMIPPKFQYRVMKSKWKQFNIIKKFIASNEISEIIIASDAGREGEAIVRIILALCNNRHPAKRLWISSLTPKSVRHGFQHLLDERETRNIYDEALSRSCADWLVGMNASRAYTLLLKQKGIADVFSTGRVQTPTLALIVKRENEIEQFQPEPFWEVKATFQMNGKTFIGIWHKEKQTRIKTKELAEKISVFCRDKQATIAAVEKERKEVNPPFFFNLSSLQATANKRYKFSPQITLDIAQKLYVKGIISYPRSDSNFITAEEAKMFPDILEKISQQEEYQSFFPLPVSSIANNKRYVNEKKVSDHYAIIPTEQVPPPSRLSEEEAKIYSLIVERLLAAHDQKAVFDYTTAHTLVDQRATFITKGREVVQEGWRRIIYPQEKNSGESDKEQHLPTLLEGEEGVVQRMEIKEGKTQPPKRYTEGDLITLMKTAGKHLGDEHLTQVLQQTEGLGTEATRAGIIGVLKQRKYISVSKNQVHATDKGKLLIEAVGASILASPEMTAKWEQRLRQIGEGKSSAEAFMEQAKKLARKLVEDAAAQSANWRFDHLDLETIQVGAAAGKRRRTTILGKCKKCGGNIVDKGSIYGCTNYKKTKCTFTISKKILGKSISTASVKKLLSDGQTNLIKGFQKGDKTFAAYLIWNDSTTSVQFKYKETNRIRHDRNGSETEKRKNKMIIGKKNV</sequence>
<proteinExistence type="inferred from homology"/>
<dbReference type="GO" id="GO:0006281">
    <property type="term" value="P:DNA repair"/>
    <property type="evidence" value="ECO:0007669"/>
    <property type="project" value="TreeGrafter"/>
</dbReference>
<keyword evidence="16" id="KW-1185">Reference proteome</keyword>
<dbReference type="Pfam" id="PF01131">
    <property type="entry name" value="Topoisom_bac"/>
    <property type="match status" value="1"/>
</dbReference>
<dbReference type="GO" id="GO:0046872">
    <property type="term" value="F:metal ion binding"/>
    <property type="evidence" value="ECO:0007669"/>
    <property type="project" value="UniProtKB-KW"/>
</dbReference>
<dbReference type="Gene3D" id="2.70.20.10">
    <property type="entry name" value="Topoisomerase I, domain 3"/>
    <property type="match status" value="1"/>
</dbReference>
<reference evidence="16" key="1">
    <citation type="submission" date="2016-10" db="EMBL/GenBank/DDBJ databases">
        <authorList>
            <person name="Varghese N."/>
            <person name="Submissions S."/>
        </authorList>
    </citation>
    <scope>NUCLEOTIDE SEQUENCE [LARGE SCALE GENOMIC DNA]</scope>
    <source>
        <strain evidence="16">SP</strain>
    </source>
</reference>
<dbReference type="InterPro" id="IPR003601">
    <property type="entry name" value="Topo_IA_2"/>
</dbReference>
<organism evidence="15 16">
    <name type="scientific">Evansella caseinilytica</name>
    <dbReference type="NCBI Taxonomy" id="1503961"/>
    <lineage>
        <taxon>Bacteria</taxon>
        <taxon>Bacillati</taxon>
        <taxon>Bacillota</taxon>
        <taxon>Bacilli</taxon>
        <taxon>Bacillales</taxon>
        <taxon>Bacillaceae</taxon>
        <taxon>Evansella</taxon>
    </lineage>
</organism>
<evidence type="ECO:0000256" key="10">
    <source>
        <dbReference type="ARBA" id="ARBA00032235"/>
    </source>
</evidence>
<keyword evidence="6" id="KW-0238">DNA-binding</keyword>
<dbReference type="GO" id="GO:0006310">
    <property type="term" value="P:DNA recombination"/>
    <property type="evidence" value="ECO:0007669"/>
    <property type="project" value="TreeGrafter"/>
</dbReference>
<dbReference type="GO" id="GO:0043597">
    <property type="term" value="C:cytoplasmic replication fork"/>
    <property type="evidence" value="ECO:0007669"/>
    <property type="project" value="TreeGrafter"/>
</dbReference>
<evidence type="ECO:0000259" key="14">
    <source>
        <dbReference type="PROSITE" id="PS52039"/>
    </source>
</evidence>
<evidence type="ECO:0000256" key="2">
    <source>
        <dbReference type="ARBA" id="ARBA00009446"/>
    </source>
</evidence>
<dbReference type="Proteomes" id="UP000198935">
    <property type="component" value="Unassembled WGS sequence"/>
</dbReference>
<dbReference type="NCBIfam" id="TIGR01056">
    <property type="entry name" value="topB"/>
    <property type="match status" value="1"/>
</dbReference>
<dbReference type="GO" id="GO:0003917">
    <property type="term" value="F:DNA topoisomerase type I (single strand cut, ATP-independent) activity"/>
    <property type="evidence" value="ECO:0007669"/>
    <property type="project" value="UniProtKB-EC"/>
</dbReference>
<dbReference type="GO" id="GO:0003677">
    <property type="term" value="F:DNA binding"/>
    <property type="evidence" value="ECO:0007669"/>
    <property type="project" value="UniProtKB-KW"/>
</dbReference>
<evidence type="ECO:0000256" key="3">
    <source>
        <dbReference type="ARBA" id="ARBA00012891"/>
    </source>
</evidence>
<evidence type="ECO:0000256" key="12">
    <source>
        <dbReference type="SAM" id="MobiDB-lite"/>
    </source>
</evidence>
<evidence type="ECO:0000313" key="15">
    <source>
        <dbReference type="EMBL" id="SDY93257.1"/>
    </source>
</evidence>
<dbReference type="SMART" id="SM00493">
    <property type="entry name" value="TOPRIM"/>
    <property type="match status" value="1"/>
</dbReference>
<evidence type="ECO:0000259" key="13">
    <source>
        <dbReference type="PROSITE" id="PS50880"/>
    </source>
</evidence>
<keyword evidence="4" id="KW-0479">Metal-binding</keyword>
<dbReference type="Pfam" id="PF13342">
    <property type="entry name" value="Toprim_Crpt"/>
    <property type="match status" value="1"/>
</dbReference>
<dbReference type="InterPro" id="IPR034144">
    <property type="entry name" value="TOPRIM_TopoIII"/>
</dbReference>
<dbReference type="InterPro" id="IPR025589">
    <property type="entry name" value="Toprim_C_rpt"/>
</dbReference>
<dbReference type="Gene3D" id="1.10.290.10">
    <property type="entry name" value="Topoisomerase I, domain 4"/>
    <property type="match status" value="1"/>
</dbReference>
<feature type="region of interest" description="Disordered" evidence="12">
    <location>
        <begin position="730"/>
        <end position="750"/>
    </location>
</feature>
<dbReference type="PRINTS" id="PR00417">
    <property type="entry name" value="PRTPISMRASEI"/>
</dbReference>
<dbReference type="Gene3D" id="1.10.460.10">
    <property type="entry name" value="Topoisomerase I, domain 2"/>
    <property type="match status" value="1"/>
</dbReference>
<dbReference type="GO" id="GO:0006265">
    <property type="term" value="P:DNA topological change"/>
    <property type="evidence" value="ECO:0007669"/>
    <property type="project" value="InterPro"/>
</dbReference>
<accession>A0A1H3NWI3</accession>
<evidence type="ECO:0000256" key="4">
    <source>
        <dbReference type="ARBA" id="ARBA00022723"/>
    </source>
</evidence>